<keyword evidence="3 6" id="KW-0812">Transmembrane</keyword>
<reference evidence="7" key="1">
    <citation type="submission" date="2022-06" db="EMBL/GenBank/DDBJ databases">
        <title>Genome sequencing of Brevibacillus sp. BB3-R1.</title>
        <authorList>
            <person name="Heo J."/>
            <person name="Lee D."/>
            <person name="Won M."/>
            <person name="Han B.-H."/>
            <person name="Hong S.-B."/>
            <person name="Kwon S.-W."/>
        </authorList>
    </citation>
    <scope>NUCLEOTIDE SEQUENCE</scope>
    <source>
        <strain evidence="7">BB3-R1</strain>
    </source>
</reference>
<evidence type="ECO:0000256" key="6">
    <source>
        <dbReference type="SAM" id="Phobius"/>
    </source>
</evidence>
<evidence type="ECO:0000256" key="5">
    <source>
        <dbReference type="ARBA" id="ARBA00023136"/>
    </source>
</evidence>
<keyword evidence="5 6" id="KW-0472">Membrane</keyword>
<evidence type="ECO:0000256" key="4">
    <source>
        <dbReference type="ARBA" id="ARBA00022989"/>
    </source>
</evidence>
<feature type="transmembrane region" description="Helical" evidence="6">
    <location>
        <begin position="152"/>
        <end position="173"/>
    </location>
</feature>
<evidence type="ECO:0000256" key="3">
    <source>
        <dbReference type="ARBA" id="ARBA00022692"/>
    </source>
</evidence>
<gene>
    <name evidence="7" type="ORF">NDK47_11320</name>
</gene>
<organism evidence="7 8">
    <name type="scientific">Brevibacillus ruminantium</name>
    <dbReference type="NCBI Taxonomy" id="2950604"/>
    <lineage>
        <taxon>Bacteria</taxon>
        <taxon>Bacillati</taxon>
        <taxon>Bacillota</taxon>
        <taxon>Bacilli</taxon>
        <taxon>Bacillales</taxon>
        <taxon>Paenibacillaceae</taxon>
        <taxon>Brevibacillus</taxon>
    </lineage>
</organism>
<evidence type="ECO:0000313" key="8">
    <source>
        <dbReference type="Proteomes" id="UP001056500"/>
    </source>
</evidence>
<dbReference type="PANTHER" id="PTHR32196">
    <property type="entry name" value="ABC TRANSPORTER PERMEASE PROTEIN YPHD-RELATED-RELATED"/>
    <property type="match status" value="1"/>
</dbReference>
<feature type="transmembrane region" description="Helical" evidence="6">
    <location>
        <begin position="179"/>
        <end position="199"/>
    </location>
</feature>
<dbReference type="Proteomes" id="UP001056500">
    <property type="component" value="Chromosome"/>
</dbReference>
<evidence type="ECO:0000256" key="1">
    <source>
        <dbReference type="ARBA" id="ARBA00004651"/>
    </source>
</evidence>
<dbReference type="EMBL" id="CP098755">
    <property type="protein sequence ID" value="USG67823.1"/>
    <property type="molecule type" value="Genomic_DNA"/>
</dbReference>
<protein>
    <submittedName>
        <fullName evidence="7">ABC transporter permease</fullName>
    </submittedName>
</protein>
<sequence length="335" mass="35189">MKEQSNSVTVTTGTSASKTLSLNWKTFVGKFGALLGLLILSVCLSILSPNFLKAENLMNIARQSSINALLAIGMLLPILTAGIDLSVGSLLALAITTTGIFVVNWGMHPLLGILLCLAIGALGGWFNGVLLTKLRLPHPFISTLGTMNIFRGLALIITAASPIFGFPFIINYAGYENIGIFPVSFILVIITYILFHLFLTRTATGRYIYAIGGNKEAARLAGIPVDRILILVYTLSGLMAGLAGLVLIGRTDSASPIAGLSYELDAIAAVIIGGASFFGGVGTVWGTLIGALIIAVLRNGLNLLGTTSDLQVVVIGSVIIAAVYVDVLRQRSAKK</sequence>
<evidence type="ECO:0000313" key="7">
    <source>
        <dbReference type="EMBL" id="USG67823.1"/>
    </source>
</evidence>
<proteinExistence type="predicted"/>
<keyword evidence="8" id="KW-1185">Reference proteome</keyword>
<dbReference type="CDD" id="cd06579">
    <property type="entry name" value="TM_PBP1_transp_AraH_like"/>
    <property type="match status" value="1"/>
</dbReference>
<feature type="transmembrane region" description="Helical" evidence="6">
    <location>
        <begin position="27"/>
        <end position="47"/>
    </location>
</feature>
<feature type="transmembrane region" description="Helical" evidence="6">
    <location>
        <begin position="68"/>
        <end position="95"/>
    </location>
</feature>
<feature type="transmembrane region" description="Helical" evidence="6">
    <location>
        <begin position="309"/>
        <end position="327"/>
    </location>
</feature>
<evidence type="ECO:0000256" key="2">
    <source>
        <dbReference type="ARBA" id="ARBA00022475"/>
    </source>
</evidence>
<dbReference type="InterPro" id="IPR001851">
    <property type="entry name" value="ABC_transp_permease"/>
</dbReference>
<dbReference type="RefSeq" id="WP_251874917.1">
    <property type="nucleotide sequence ID" value="NZ_CP098755.1"/>
</dbReference>
<feature type="transmembrane region" description="Helical" evidence="6">
    <location>
        <begin position="268"/>
        <end position="297"/>
    </location>
</feature>
<accession>A0ABY4WNU8</accession>
<name>A0ABY4WNU8_9BACL</name>
<dbReference type="Pfam" id="PF02653">
    <property type="entry name" value="BPD_transp_2"/>
    <property type="match status" value="1"/>
</dbReference>
<keyword evidence="2" id="KW-1003">Cell membrane</keyword>
<feature type="transmembrane region" description="Helical" evidence="6">
    <location>
        <begin position="228"/>
        <end position="248"/>
    </location>
</feature>
<feature type="transmembrane region" description="Helical" evidence="6">
    <location>
        <begin position="107"/>
        <end position="131"/>
    </location>
</feature>
<comment type="subcellular location">
    <subcellularLocation>
        <location evidence="1">Cell membrane</location>
        <topology evidence="1">Multi-pass membrane protein</topology>
    </subcellularLocation>
</comment>
<keyword evidence="4 6" id="KW-1133">Transmembrane helix</keyword>